<feature type="compositionally biased region" description="Low complexity" evidence="3">
    <location>
        <begin position="224"/>
        <end position="238"/>
    </location>
</feature>
<keyword evidence="6" id="KW-1185">Reference proteome</keyword>
<dbReference type="Proteomes" id="UP000589036">
    <property type="component" value="Unassembled WGS sequence"/>
</dbReference>
<gene>
    <name evidence="5" type="ORF">HDA32_004076</name>
</gene>
<evidence type="ECO:0000256" key="1">
    <source>
        <dbReference type="ARBA" id="ARBA00023125"/>
    </source>
</evidence>
<proteinExistence type="predicted"/>
<protein>
    <submittedName>
        <fullName evidence="5">AcrR family transcriptional regulator</fullName>
    </submittedName>
</protein>
<organism evidence="5 6">
    <name type="scientific">Spinactinospora alkalitolerans</name>
    <dbReference type="NCBI Taxonomy" id="687207"/>
    <lineage>
        <taxon>Bacteria</taxon>
        <taxon>Bacillati</taxon>
        <taxon>Actinomycetota</taxon>
        <taxon>Actinomycetes</taxon>
        <taxon>Streptosporangiales</taxon>
        <taxon>Nocardiopsidaceae</taxon>
        <taxon>Spinactinospora</taxon>
    </lineage>
</organism>
<keyword evidence="1 2" id="KW-0238">DNA-binding</keyword>
<evidence type="ECO:0000313" key="6">
    <source>
        <dbReference type="Proteomes" id="UP000589036"/>
    </source>
</evidence>
<feature type="domain" description="HTH tetR-type" evidence="4">
    <location>
        <begin position="18"/>
        <end position="78"/>
    </location>
</feature>
<evidence type="ECO:0000259" key="4">
    <source>
        <dbReference type="PROSITE" id="PS50977"/>
    </source>
</evidence>
<dbReference type="EMBL" id="JACCCC010000001">
    <property type="protein sequence ID" value="NYE48956.1"/>
    <property type="molecule type" value="Genomic_DNA"/>
</dbReference>
<dbReference type="InterPro" id="IPR009057">
    <property type="entry name" value="Homeodomain-like_sf"/>
</dbReference>
<dbReference type="InterPro" id="IPR036271">
    <property type="entry name" value="Tet_transcr_reg_TetR-rel_C_sf"/>
</dbReference>
<dbReference type="PRINTS" id="PR00455">
    <property type="entry name" value="HTHTETR"/>
</dbReference>
<dbReference type="SUPFAM" id="SSF48498">
    <property type="entry name" value="Tetracyclin repressor-like, C-terminal domain"/>
    <property type="match status" value="1"/>
</dbReference>
<dbReference type="Gene3D" id="1.10.357.10">
    <property type="entry name" value="Tetracycline Repressor, domain 2"/>
    <property type="match status" value="1"/>
</dbReference>
<comment type="caution">
    <text evidence="5">The sequence shown here is derived from an EMBL/GenBank/DDBJ whole genome shotgun (WGS) entry which is preliminary data.</text>
</comment>
<feature type="region of interest" description="Disordered" evidence="3">
    <location>
        <begin position="221"/>
        <end position="245"/>
    </location>
</feature>
<feature type="DNA-binding region" description="H-T-H motif" evidence="2">
    <location>
        <begin position="41"/>
        <end position="60"/>
    </location>
</feature>
<dbReference type="PROSITE" id="PS50977">
    <property type="entry name" value="HTH_TETR_2"/>
    <property type="match status" value="1"/>
</dbReference>
<sequence>MPDVPPSTPTAGRVRDAARTRTEILDVAAREFAERGYAGARVDEIAARTRTTKRMIYYYFGGKEQLYIKVLERAYSRIRETEQTLDVAGLEPAEAIRHLAELTYDHHTANPDFIRLVGIENIDRGEHIAKSEVLANLSTPVIDLIAAILERGRGQGVFRADTDAVDVHMMISAYCVFPVANRHTFTTIFHRDPLDPSRHDHHRRMLGDMVVAYLTGAAGGAEPGDGARTARADGGPAPIGLAEHG</sequence>
<accession>A0A852TWR2</accession>
<dbReference type="Pfam" id="PF00440">
    <property type="entry name" value="TetR_N"/>
    <property type="match status" value="1"/>
</dbReference>
<dbReference type="PANTHER" id="PTHR30328:SF54">
    <property type="entry name" value="HTH-TYPE TRANSCRIPTIONAL REPRESSOR SCO4008"/>
    <property type="match status" value="1"/>
</dbReference>
<evidence type="ECO:0000313" key="5">
    <source>
        <dbReference type="EMBL" id="NYE48956.1"/>
    </source>
</evidence>
<dbReference type="Pfam" id="PF17938">
    <property type="entry name" value="TetR_C_29"/>
    <property type="match status" value="1"/>
</dbReference>
<dbReference type="AlphaFoldDB" id="A0A852TWR2"/>
<dbReference type="GO" id="GO:0006355">
    <property type="term" value="P:regulation of DNA-templated transcription"/>
    <property type="evidence" value="ECO:0007669"/>
    <property type="project" value="UniProtKB-ARBA"/>
</dbReference>
<name>A0A852TWR2_9ACTN</name>
<dbReference type="PANTHER" id="PTHR30328">
    <property type="entry name" value="TRANSCRIPTIONAL REPRESSOR"/>
    <property type="match status" value="1"/>
</dbReference>
<evidence type="ECO:0000256" key="3">
    <source>
        <dbReference type="SAM" id="MobiDB-lite"/>
    </source>
</evidence>
<dbReference type="RefSeq" id="WP_179644700.1">
    <property type="nucleotide sequence ID" value="NZ_BAAAYY010000031.1"/>
</dbReference>
<dbReference type="InterPro" id="IPR041474">
    <property type="entry name" value="NicS_C"/>
</dbReference>
<dbReference type="SUPFAM" id="SSF46689">
    <property type="entry name" value="Homeodomain-like"/>
    <property type="match status" value="1"/>
</dbReference>
<dbReference type="InterPro" id="IPR001647">
    <property type="entry name" value="HTH_TetR"/>
</dbReference>
<evidence type="ECO:0000256" key="2">
    <source>
        <dbReference type="PROSITE-ProRule" id="PRU00335"/>
    </source>
</evidence>
<reference evidence="5 6" key="1">
    <citation type="submission" date="2020-07" db="EMBL/GenBank/DDBJ databases">
        <title>Sequencing the genomes of 1000 actinobacteria strains.</title>
        <authorList>
            <person name="Klenk H.-P."/>
        </authorList>
    </citation>
    <scope>NUCLEOTIDE SEQUENCE [LARGE SCALE GENOMIC DNA]</scope>
    <source>
        <strain evidence="5 6">CXB654</strain>
    </source>
</reference>
<dbReference type="GO" id="GO:0003677">
    <property type="term" value="F:DNA binding"/>
    <property type="evidence" value="ECO:0007669"/>
    <property type="project" value="UniProtKB-UniRule"/>
</dbReference>
<dbReference type="InterPro" id="IPR050109">
    <property type="entry name" value="HTH-type_TetR-like_transc_reg"/>
</dbReference>